<dbReference type="GO" id="GO:0015658">
    <property type="term" value="F:branched-chain amino acid transmembrane transporter activity"/>
    <property type="evidence" value="ECO:0007669"/>
    <property type="project" value="InterPro"/>
</dbReference>
<evidence type="ECO:0000256" key="6">
    <source>
        <dbReference type="SAM" id="MobiDB-lite"/>
    </source>
</evidence>
<feature type="transmembrane region" description="Helical" evidence="7">
    <location>
        <begin position="638"/>
        <end position="669"/>
    </location>
</feature>
<dbReference type="CDD" id="cd06581">
    <property type="entry name" value="TM_PBP1_LivM_like"/>
    <property type="match status" value="1"/>
</dbReference>
<dbReference type="InterPro" id="IPR043428">
    <property type="entry name" value="LivM-like"/>
</dbReference>
<feature type="transmembrane region" description="Helical" evidence="7">
    <location>
        <begin position="599"/>
        <end position="617"/>
    </location>
</feature>
<sequence length="785" mass="83669">MNIKNWLSERLKSGRSDKPSPETVNPVPQLTRNLRAAFLIVSAAVVLWAIIDPETRTNFVSGSGIAQGALIAAIALGVVLTYRGSGIVNFANSAVAMYVAYFYAVLRRDGDLFLPPLPNPLAPIEGVLHIFQDKGAWTDLPDWPTRISLGNEVSFWPALLISLVFAMLFGLLLHLLIFQPLRHSPPLAKVVASIGLFILLPAVIIRRFTIQPFAVRSMPFYKQDAAPLKLPFGISIGADALTIAILVLVLTFALWFFFQKSRFGLSTRAASENEKGAVLLGFSPEFLGAANWVLSTLITGLLGIFAATIQRSVDPGVLPALIIPALTAALVGGFTSFGWTTFASLLLGMQFGLIKYLEINHHWFFKSGGTPLPGGERLIPLLVIVVVLYLRGKSLPVRGSLSAGRLPFSPTPSQSSRRYLAPASIFAVVILALFVLTPPFRLALSNSLVGVILCLSIVVVTGYVGQISLAQMSFAGISAFLVSKMTVEAPIRLPVFFTDYHITVIPHMPFPFPILIGGFVAMAVGMIVAIPALRVRGVNLAIVTLAFAVAVDRVLFANKSINGGFIGAKVDTPNLIVGARDVQYDFLGLTAGDGLQPNPLTAIFCLLLVVILCYMIANLRISATGRSMLATRNNERAAAAAGVNVAGVKMLAFAISAFIAGVGGALIAYRSGGVTTDKFTFLQSLTFMAFAYIGGISSVSGAVAGGMLVSGGIFFTFLTNILHVPSEFTLILGGLGLVFAAIQNPEGLSGSLRQQKLRISQILTTRKRGSDELVSPVGKEVGVDS</sequence>
<feature type="transmembrane region" description="Helical" evidence="7">
    <location>
        <begin position="511"/>
        <end position="530"/>
    </location>
</feature>
<evidence type="ECO:0000256" key="2">
    <source>
        <dbReference type="ARBA" id="ARBA00022475"/>
    </source>
</evidence>
<feature type="transmembrane region" description="Helical" evidence="7">
    <location>
        <begin position="230"/>
        <end position="258"/>
    </location>
</feature>
<evidence type="ECO:0000256" key="3">
    <source>
        <dbReference type="ARBA" id="ARBA00022692"/>
    </source>
</evidence>
<feature type="transmembrane region" description="Helical" evidence="7">
    <location>
        <begin position="34"/>
        <end position="51"/>
    </location>
</feature>
<feature type="transmembrane region" description="Helical" evidence="7">
    <location>
        <begin position="374"/>
        <end position="390"/>
    </location>
</feature>
<evidence type="ECO:0000256" key="5">
    <source>
        <dbReference type="ARBA" id="ARBA00023136"/>
    </source>
</evidence>
<evidence type="ECO:0000256" key="7">
    <source>
        <dbReference type="SAM" id="Phobius"/>
    </source>
</evidence>
<keyword evidence="3 7" id="KW-0812">Transmembrane</keyword>
<name>A0A6J6VQY7_9ZZZZ</name>
<feature type="transmembrane region" description="Helical" evidence="7">
    <location>
        <begin position="155"/>
        <end position="178"/>
    </location>
</feature>
<dbReference type="EMBL" id="CAEZZV010000035">
    <property type="protein sequence ID" value="CAB4773819.1"/>
    <property type="molecule type" value="Genomic_DNA"/>
</dbReference>
<feature type="transmembrane region" description="Helical" evidence="7">
    <location>
        <begin position="289"/>
        <end position="309"/>
    </location>
</feature>
<feature type="transmembrane region" description="Helical" evidence="7">
    <location>
        <begin position="190"/>
        <end position="209"/>
    </location>
</feature>
<proteinExistence type="predicted"/>
<keyword evidence="4 7" id="KW-1133">Transmembrane helix</keyword>
<comment type="subcellular location">
    <subcellularLocation>
        <location evidence="1">Cell membrane</location>
        <topology evidence="1">Multi-pass membrane protein</topology>
    </subcellularLocation>
</comment>
<feature type="transmembrane region" description="Helical" evidence="7">
    <location>
        <begin position="419"/>
        <end position="437"/>
    </location>
</feature>
<dbReference type="EMBL" id="CAFBRX010000108">
    <property type="protein sequence ID" value="CAB5126906.1"/>
    <property type="molecule type" value="Genomic_DNA"/>
</dbReference>
<feature type="compositionally biased region" description="Basic and acidic residues" evidence="6">
    <location>
        <begin position="7"/>
        <end position="20"/>
    </location>
</feature>
<gene>
    <name evidence="8" type="ORF">UFOPK2921_00414</name>
    <name evidence="9" type="ORF">UFOPK4422_01071</name>
</gene>
<dbReference type="PANTHER" id="PTHR30482">
    <property type="entry name" value="HIGH-AFFINITY BRANCHED-CHAIN AMINO ACID TRANSPORT SYSTEM PERMEASE"/>
    <property type="match status" value="1"/>
</dbReference>
<feature type="transmembrane region" description="Helical" evidence="7">
    <location>
        <begin position="689"/>
        <end position="709"/>
    </location>
</feature>
<feature type="transmembrane region" description="Helical" evidence="7">
    <location>
        <begin position="58"/>
        <end position="80"/>
    </location>
</feature>
<accession>A0A6J6VQY7</accession>
<feature type="region of interest" description="Disordered" evidence="6">
    <location>
        <begin position="1"/>
        <end position="26"/>
    </location>
</feature>
<feature type="transmembrane region" description="Helical" evidence="7">
    <location>
        <begin position="537"/>
        <end position="556"/>
    </location>
</feature>
<organism evidence="8">
    <name type="scientific">freshwater metagenome</name>
    <dbReference type="NCBI Taxonomy" id="449393"/>
    <lineage>
        <taxon>unclassified sequences</taxon>
        <taxon>metagenomes</taxon>
        <taxon>ecological metagenomes</taxon>
    </lineage>
</organism>
<evidence type="ECO:0000313" key="8">
    <source>
        <dbReference type="EMBL" id="CAB4773819.1"/>
    </source>
</evidence>
<dbReference type="InterPro" id="IPR001851">
    <property type="entry name" value="ABC_transp_permease"/>
</dbReference>
<dbReference type="Pfam" id="PF02653">
    <property type="entry name" value="BPD_transp_2"/>
    <property type="match status" value="2"/>
</dbReference>
<evidence type="ECO:0000256" key="4">
    <source>
        <dbReference type="ARBA" id="ARBA00022989"/>
    </source>
</evidence>
<evidence type="ECO:0000313" key="9">
    <source>
        <dbReference type="EMBL" id="CAB5126906.1"/>
    </source>
</evidence>
<feature type="transmembrane region" description="Helical" evidence="7">
    <location>
        <begin position="721"/>
        <end position="742"/>
    </location>
</feature>
<protein>
    <submittedName>
        <fullName evidence="8">Unannotated protein</fullName>
    </submittedName>
</protein>
<dbReference type="PANTHER" id="PTHR30482:SF10">
    <property type="entry name" value="HIGH-AFFINITY BRANCHED-CHAIN AMINO ACID TRANSPORT PROTEIN BRAE"/>
    <property type="match status" value="1"/>
</dbReference>
<keyword evidence="2" id="KW-1003">Cell membrane</keyword>
<feature type="transmembrane region" description="Helical" evidence="7">
    <location>
        <begin position="443"/>
        <end position="465"/>
    </location>
</feature>
<dbReference type="AlphaFoldDB" id="A0A6J6VQY7"/>
<feature type="transmembrane region" description="Helical" evidence="7">
    <location>
        <begin position="86"/>
        <end position="106"/>
    </location>
</feature>
<dbReference type="CDD" id="cd06582">
    <property type="entry name" value="TM_PBP1_LivH_like"/>
    <property type="match status" value="1"/>
</dbReference>
<keyword evidence="5 7" id="KW-0472">Membrane</keyword>
<reference evidence="8" key="1">
    <citation type="submission" date="2020-05" db="EMBL/GenBank/DDBJ databases">
        <authorList>
            <person name="Chiriac C."/>
            <person name="Salcher M."/>
            <person name="Ghai R."/>
            <person name="Kavagutti S V."/>
        </authorList>
    </citation>
    <scope>NUCLEOTIDE SEQUENCE</scope>
</reference>
<dbReference type="GO" id="GO:0005886">
    <property type="term" value="C:plasma membrane"/>
    <property type="evidence" value="ECO:0007669"/>
    <property type="project" value="UniProtKB-SubCell"/>
</dbReference>
<evidence type="ECO:0000256" key="1">
    <source>
        <dbReference type="ARBA" id="ARBA00004651"/>
    </source>
</evidence>
<feature type="transmembrane region" description="Helical" evidence="7">
    <location>
        <begin position="321"/>
        <end position="354"/>
    </location>
</feature>